<feature type="region of interest" description="Disordered" evidence="2">
    <location>
        <begin position="1017"/>
        <end position="1067"/>
    </location>
</feature>
<dbReference type="GO" id="GO:0005737">
    <property type="term" value="C:cytoplasm"/>
    <property type="evidence" value="ECO:0007669"/>
    <property type="project" value="TreeGrafter"/>
</dbReference>
<dbReference type="PANTHER" id="PTHR45615">
    <property type="entry name" value="MYOSIN HEAVY CHAIN, NON-MUSCLE"/>
    <property type="match status" value="1"/>
</dbReference>
<accession>A0AAD8EK30</accession>
<organism evidence="3 4">
    <name type="scientific">Diploptera punctata</name>
    <name type="common">Pacific beetle cockroach</name>
    <dbReference type="NCBI Taxonomy" id="6984"/>
    <lineage>
        <taxon>Eukaryota</taxon>
        <taxon>Metazoa</taxon>
        <taxon>Ecdysozoa</taxon>
        <taxon>Arthropoda</taxon>
        <taxon>Hexapoda</taxon>
        <taxon>Insecta</taxon>
        <taxon>Pterygota</taxon>
        <taxon>Neoptera</taxon>
        <taxon>Polyneoptera</taxon>
        <taxon>Dictyoptera</taxon>
        <taxon>Blattodea</taxon>
        <taxon>Blaberoidea</taxon>
        <taxon>Blaberidae</taxon>
        <taxon>Diplopterinae</taxon>
        <taxon>Diploptera</taxon>
    </lineage>
</organism>
<reference evidence="3" key="1">
    <citation type="journal article" date="2023" name="IScience">
        <title>Live-bearing cockroach genome reveals convergent evolutionary mechanisms linked to viviparity in insects and beyond.</title>
        <authorList>
            <person name="Fouks B."/>
            <person name="Harrison M.C."/>
            <person name="Mikhailova A.A."/>
            <person name="Marchal E."/>
            <person name="English S."/>
            <person name="Carruthers M."/>
            <person name="Jennings E.C."/>
            <person name="Chiamaka E.L."/>
            <person name="Frigard R.A."/>
            <person name="Pippel M."/>
            <person name="Attardo G.M."/>
            <person name="Benoit J.B."/>
            <person name="Bornberg-Bauer E."/>
            <person name="Tobe S.S."/>
        </authorList>
    </citation>
    <scope>NUCLEOTIDE SEQUENCE</scope>
    <source>
        <strain evidence="3">Stay&amp;Tobe</strain>
    </source>
</reference>
<feature type="region of interest" description="Disordered" evidence="2">
    <location>
        <begin position="342"/>
        <end position="364"/>
    </location>
</feature>
<keyword evidence="1" id="KW-0175">Coiled coil</keyword>
<name>A0AAD8EK30_DIPPU</name>
<feature type="region of interest" description="Disordered" evidence="2">
    <location>
        <begin position="384"/>
        <end position="436"/>
    </location>
</feature>
<feature type="compositionally biased region" description="Basic and acidic residues" evidence="2">
    <location>
        <begin position="1017"/>
        <end position="1040"/>
    </location>
</feature>
<feature type="compositionally biased region" description="Basic residues" evidence="2">
    <location>
        <begin position="407"/>
        <end position="418"/>
    </location>
</feature>
<feature type="compositionally biased region" description="Pro residues" evidence="2">
    <location>
        <begin position="347"/>
        <end position="362"/>
    </location>
</feature>
<feature type="compositionally biased region" description="Low complexity" evidence="2">
    <location>
        <begin position="392"/>
        <end position="403"/>
    </location>
</feature>
<sequence>ESEVEKVRKEEEAKFRKELVEREARIQADLNSQEEVISLKVKEAENKIAKQRQSLDNEVKKKRQELSVLAAQLQEQHVQMTRKMRKMEEHAERLECEERRIEEIKQKDSLELAERTSVLDVQQQQLQQEFERLNAERETMSFIQLQLEDSRRQLIETTQSLAHSQSEVSFLRNIQQQCTHLRYELDATRLKLDNLTEMQMQKSFESQDSVVQQIKMVDKELQTALPQTSVTRGTAAQTSPEPDTDKSLDMENIQTQQQLQQHQYLTDMLRQVQRENEELRGHTQQQRLRIDELTSHAADLANQLEDAHTAITLLSNHHTPEPGPCDPRLLQPMFLTPGPGTITAPPLIAPPPPPPPPLPPHSPRLTRQVGAGEELNFITPPQTLQQASPPVINISSSSGLSNITHRRESRKKPPRRLMVHSNSNSSDETSPTEEILQEARRRLRKLEEESEAVDRSYQNFRRRHENIGPTASLLFHPVLPPHLQYNNSSFGFGSFTSSQPLYSSATGGSHMPVFSSFNYDNRPSTSRYNNTLFNPLISNTTSRTFSSVYQNERISSTVPLSLGSGIQYRPQPVVSTGYLMGRFTSQPYPGLNSTVVPQSRFMTDLAESRFSSHPSTSAGHPRSENLQPKDSSGGRLGRRTSLTQIHVLDTNSITFSESHNPNTNVTFCTPLKTTMVYTSPQVSSIESPAKQAENNSALKTVQSYTLERPITSAVQNSSRKETGTIPYMNRLQENAASSLQHFPRTDMPSSNQETNLMHIFSTDNNWQLHYELSSHFNSALEKENPIKDSASVEKVAQTNNSESSSIKKLFPTISDLSKSQTTFSEDLHPSGSFILSETTEGESNDYGGLPVCNVSGNTISSSVKNLTLGSTSTDRQSLVQPDVENDKDPNIFSTHNEEMLSEISGSGTQTTVKYKEAGMSESNISIARSSELNLVTNKQNEIKENSPKGNEFKMSNISPENTVNELKNTENIVLSSTTEERRNESLITESNPDNEEPVLIQEIQTILHNEDQVRKINGDIDLNDPKIFESSKPEKEKSESPTDGESEVAISIGDQSKKDDSSKDDFW</sequence>
<feature type="region of interest" description="Disordered" evidence="2">
    <location>
        <begin position="976"/>
        <end position="997"/>
    </location>
</feature>
<dbReference type="GO" id="GO:0000146">
    <property type="term" value="F:microfilament motor activity"/>
    <property type="evidence" value="ECO:0007669"/>
    <property type="project" value="TreeGrafter"/>
</dbReference>
<feature type="region of interest" description="Disordered" evidence="2">
    <location>
        <begin position="607"/>
        <end position="637"/>
    </location>
</feature>
<feature type="region of interest" description="Disordered" evidence="2">
    <location>
        <begin position="868"/>
        <end position="890"/>
    </location>
</feature>
<evidence type="ECO:0000256" key="1">
    <source>
        <dbReference type="SAM" id="Coils"/>
    </source>
</evidence>
<protein>
    <submittedName>
        <fullName evidence="3">Uncharacterized protein</fullName>
    </submittedName>
</protein>
<dbReference type="AlphaFoldDB" id="A0AAD8EK30"/>
<keyword evidence="4" id="KW-1185">Reference proteome</keyword>
<dbReference type="GO" id="GO:0016460">
    <property type="term" value="C:myosin II complex"/>
    <property type="evidence" value="ECO:0007669"/>
    <property type="project" value="TreeGrafter"/>
</dbReference>
<dbReference type="EMBL" id="JASPKZ010003799">
    <property type="protein sequence ID" value="KAJ9592859.1"/>
    <property type="molecule type" value="Genomic_DNA"/>
</dbReference>
<feature type="compositionally biased region" description="Polar residues" evidence="2">
    <location>
        <begin position="420"/>
        <end position="429"/>
    </location>
</feature>
<dbReference type="GO" id="GO:0032982">
    <property type="term" value="C:myosin filament"/>
    <property type="evidence" value="ECO:0007669"/>
    <property type="project" value="TreeGrafter"/>
</dbReference>
<feature type="compositionally biased region" description="Polar residues" evidence="2">
    <location>
        <begin position="225"/>
        <end position="241"/>
    </location>
</feature>
<gene>
    <name evidence="3" type="ORF">L9F63_015437</name>
</gene>
<feature type="region of interest" description="Disordered" evidence="2">
    <location>
        <begin position="225"/>
        <end position="247"/>
    </location>
</feature>
<dbReference type="GO" id="GO:0051015">
    <property type="term" value="F:actin filament binding"/>
    <property type="evidence" value="ECO:0007669"/>
    <property type="project" value="TreeGrafter"/>
</dbReference>
<feature type="compositionally biased region" description="Polar residues" evidence="2">
    <location>
        <begin position="868"/>
        <end position="879"/>
    </location>
</feature>
<dbReference type="PANTHER" id="PTHR45615:SF40">
    <property type="entry name" value="MYOSIN HEAVY CHAIN, NON-MUSCLE"/>
    <property type="match status" value="1"/>
</dbReference>
<dbReference type="Proteomes" id="UP001233999">
    <property type="component" value="Unassembled WGS sequence"/>
</dbReference>
<feature type="coiled-coil region" evidence="1">
    <location>
        <begin position="265"/>
        <end position="310"/>
    </location>
</feature>
<comment type="caution">
    <text evidence="3">The sequence shown here is derived from an EMBL/GenBank/DDBJ whole genome shotgun (WGS) entry which is preliminary data.</text>
</comment>
<proteinExistence type="predicted"/>
<feature type="compositionally biased region" description="Basic and acidic residues" evidence="2">
    <location>
        <begin position="1055"/>
        <end position="1067"/>
    </location>
</feature>
<evidence type="ECO:0000313" key="4">
    <source>
        <dbReference type="Proteomes" id="UP001233999"/>
    </source>
</evidence>
<feature type="compositionally biased region" description="Polar residues" evidence="2">
    <location>
        <begin position="609"/>
        <end position="630"/>
    </location>
</feature>
<feature type="non-terminal residue" evidence="3">
    <location>
        <position position="1"/>
    </location>
</feature>
<feature type="coiled-coil region" evidence="1">
    <location>
        <begin position="41"/>
        <end position="139"/>
    </location>
</feature>
<reference evidence="3" key="2">
    <citation type="submission" date="2023-05" db="EMBL/GenBank/DDBJ databases">
        <authorList>
            <person name="Fouks B."/>
        </authorList>
    </citation>
    <scope>NUCLEOTIDE SEQUENCE</scope>
    <source>
        <strain evidence="3">Stay&amp;Tobe</strain>
        <tissue evidence="3">Testes</tissue>
    </source>
</reference>
<evidence type="ECO:0000313" key="3">
    <source>
        <dbReference type="EMBL" id="KAJ9592859.1"/>
    </source>
</evidence>
<evidence type="ECO:0000256" key="2">
    <source>
        <dbReference type="SAM" id="MobiDB-lite"/>
    </source>
</evidence>